<evidence type="ECO:0000256" key="11">
    <source>
        <dbReference type="SAM" id="MobiDB-lite"/>
    </source>
</evidence>
<dbReference type="Pfam" id="PF00009">
    <property type="entry name" value="GTP_EFTU"/>
    <property type="match status" value="1"/>
</dbReference>
<evidence type="ECO:0000256" key="2">
    <source>
        <dbReference type="ARBA" id="ARBA00004496"/>
    </source>
</evidence>
<evidence type="ECO:0000313" key="13">
    <source>
        <dbReference type="EMBL" id="KZV24381.1"/>
    </source>
</evidence>
<dbReference type="Gene3D" id="2.40.30.10">
    <property type="entry name" value="Translation factors"/>
    <property type="match status" value="2"/>
</dbReference>
<dbReference type="FunFam" id="2.40.30.10:FF:000020">
    <property type="entry name" value="Translation elongation factor EF-1"/>
    <property type="match status" value="1"/>
</dbReference>
<dbReference type="GO" id="GO:0005525">
    <property type="term" value="F:GTP binding"/>
    <property type="evidence" value="ECO:0007669"/>
    <property type="project" value="UniProtKB-KW"/>
</dbReference>
<evidence type="ECO:0000259" key="12">
    <source>
        <dbReference type="PROSITE" id="PS51722"/>
    </source>
</evidence>
<dbReference type="CDD" id="cd01883">
    <property type="entry name" value="EF1_alpha"/>
    <property type="match status" value="1"/>
</dbReference>
<dbReference type="InterPro" id="IPR009001">
    <property type="entry name" value="Transl_elong_EF1A/Init_IF2_C"/>
</dbReference>
<evidence type="ECO:0000313" key="14">
    <source>
        <dbReference type="Proteomes" id="UP000250235"/>
    </source>
</evidence>
<dbReference type="InterPro" id="IPR001876">
    <property type="entry name" value="Znf_RanBP2"/>
</dbReference>
<feature type="domain" description="Tr-type G" evidence="12">
    <location>
        <begin position="189"/>
        <end position="413"/>
    </location>
</feature>
<evidence type="ECO:0000256" key="3">
    <source>
        <dbReference type="ARBA" id="ARBA00007249"/>
    </source>
</evidence>
<feature type="region of interest" description="Disordered" evidence="11">
    <location>
        <begin position="128"/>
        <end position="175"/>
    </location>
</feature>
<dbReference type="AlphaFoldDB" id="A0A2Z7AR24"/>
<evidence type="ECO:0000256" key="5">
    <source>
        <dbReference type="ARBA" id="ARBA00022490"/>
    </source>
</evidence>
<gene>
    <name evidence="13" type="ORF">F511_17572</name>
</gene>
<dbReference type="Proteomes" id="UP000250235">
    <property type="component" value="Unassembled WGS sequence"/>
</dbReference>
<keyword evidence="6" id="KW-0479">Metal-binding</keyword>
<keyword evidence="8" id="KW-0863">Zinc-finger</keyword>
<dbReference type="Gene3D" id="3.40.50.300">
    <property type="entry name" value="P-loop containing nucleotide triphosphate hydrolases"/>
    <property type="match status" value="1"/>
</dbReference>
<feature type="compositionally biased region" description="Polar residues" evidence="11">
    <location>
        <begin position="131"/>
        <end position="167"/>
    </location>
</feature>
<comment type="subcellular location">
    <subcellularLocation>
        <location evidence="2">Cytoplasm</location>
    </subcellularLocation>
</comment>
<dbReference type="PROSITE" id="PS01358">
    <property type="entry name" value="ZF_RANBP2_1"/>
    <property type="match status" value="1"/>
</dbReference>
<dbReference type="InterPro" id="IPR054696">
    <property type="entry name" value="GTP-eEF1A_C"/>
</dbReference>
<dbReference type="SUPFAM" id="SSF50447">
    <property type="entry name" value="Translation proteins"/>
    <property type="match status" value="1"/>
</dbReference>
<sequence>MPRKVNYGANNYDDYGDACGFSDDYDYEDDYEELLEKDETNGTPEIQAKQELLRTEVWICPICAYDNEDSMSSCYICGVLRNPLRKINRGNSIAADLISSEKEMKPMSQLAAKGPDTTPALVSKGRFSGVNEEQSASGSGNYPNISSGNTKIESSKSGNTDITNEQNVAPIPEYKPETWMIPDKVNDGLSQLNLAIVGHVDSGKSTLSGRLLHLLGQISQKVMHKYEMEAKQQGKGSFAYAWALDESVEERERGITMTVAVAFFKSRRYRVVLLDSPGHRDFVPNMISGATQADAAVLVVDASMGSFEAGLHANGGQTREHAQLIRSFGVDQIIVAVNKMDVVQYSKERFDFVKNKLGTVLRSCGFKDSSVSWIPLSAMENQNLVANPSDARFSWFKGHFLLDAIDSLLLPARDYFKPLVMPICDVVKSQSQGQVAVCGKIESGAMRTGLKVLVMPSRKIATVRSLEHDSQVCDIARAGDNATVNLHGIEANRVAAGGVICHPDFPVPVANHLELKILVLDISTPILIGSQLEVHIHHAKEAARVVKILTLLDPKTGKETKKSPRCLLAKQNAIVEVVLQQSICVDVYSNHRALGKVSLRALGSTIALGVVTQVIKRDE</sequence>
<evidence type="ECO:0000256" key="8">
    <source>
        <dbReference type="ARBA" id="ARBA00022771"/>
    </source>
</evidence>
<evidence type="ECO:0000256" key="4">
    <source>
        <dbReference type="ARBA" id="ARBA00022481"/>
    </source>
</evidence>
<dbReference type="PROSITE" id="PS51722">
    <property type="entry name" value="G_TR_2"/>
    <property type="match status" value="1"/>
</dbReference>
<dbReference type="FunFam" id="2.40.30.10:FF:000060">
    <property type="entry name" value="elongation factor 1-alpha isoform X4"/>
    <property type="match status" value="1"/>
</dbReference>
<comment type="similarity">
    <text evidence="3">Belongs to the TRAFAC class translation factor GTPase superfamily. Classic translation factor GTPase family. EF-Tu/EF-1A subfamily.</text>
</comment>
<keyword evidence="7" id="KW-0547">Nucleotide-binding</keyword>
<keyword evidence="5" id="KW-0963">Cytoplasm</keyword>
<dbReference type="EMBL" id="KV012822">
    <property type="protein sequence ID" value="KZV24381.1"/>
    <property type="molecule type" value="Genomic_DNA"/>
</dbReference>
<evidence type="ECO:0000256" key="1">
    <source>
        <dbReference type="ARBA" id="ARBA00003982"/>
    </source>
</evidence>
<dbReference type="InterPro" id="IPR009000">
    <property type="entry name" value="Transl_B-barrel_sf"/>
</dbReference>
<keyword evidence="10" id="KW-0342">GTP-binding</keyword>
<keyword evidence="4" id="KW-0488">Methylation</keyword>
<dbReference type="Pfam" id="PF03144">
    <property type="entry name" value="GTP_EFTU_D2"/>
    <property type="match status" value="1"/>
</dbReference>
<dbReference type="GO" id="GO:0005737">
    <property type="term" value="C:cytoplasm"/>
    <property type="evidence" value="ECO:0007669"/>
    <property type="project" value="UniProtKB-SubCell"/>
</dbReference>
<dbReference type="SUPFAM" id="SSF50465">
    <property type="entry name" value="EF-Tu/eEF-1alpha/eIF2-gamma C-terminal domain"/>
    <property type="match status" value="1"/>
</dbReference>
<dbReference type="InterPro" id="IPR000795">
    <property type="entry name" value="T_Tr_GTP-bd_dom"/>
</dbReference>
<dbReference type="GO" id="GO:0003924">
    <property type="term" value="F:GTPase activity"/>
    <property type="evidence" value="ECO:0007669"/>
    <property type="project" value="InterPro"/>
</dbReference>
<dbReference type="GO" id="GO:0008270">
    <property type="term" value="F:zinc ion binding"/>
    <property type="evidence" value="ECO:0007669"/>
    <property type="project" value="UniProtKB-KW"/>
</dbReference>
<evidence type="ECO:0000256" key="6">
    <source>
        <dbReference type="ARBA" id="ARBA00022723"/>
    </source>
</evidence>
<accession>A0A2Z7AR24</accession>
<keyword evidence="14" id="KW-1185">Reference proteome</keyword>
<dbReference type="InterPro" id="IPR050100">
    <property type="entry name" value="TRAFAC_GTPase_members"/>
</dbReference>
<dbReference type="Pfam" id="PF22594">
    <property type="entry name" value="GTP-eEF1A_C"/>
    <property type="match status" value="1"/>
</dbReference>
<evidence type="ECO:0000256" key="10">
    <source>
        <dbReference type="ARBA" id="ARBA00023134"/>
    </source>
</evidence>
<organism evidence="13 14">
    <name type="scientific">Dorcoceras hygrometricum</name>
    <dbReference type="NCBI Taxonomy" id="472368"/>
    <lineage>
        <taxon>Eukaryota</taxon>
        <taxon>Viridiplantae</taxon>
        <taxon>Streptophyta</taxon>
        <taxon>Embryophyta</taxon>
        <taxon>Tracheophyta</taxon>
        <taxon>Spermatophyta</taxon>
        <taxon>Magnoliopsida</taxon>
        <taxon>eudicotyledons</taxon>
        <taxon>Gunneridae</taxon>
        <taxon>Pentapetalae</taxon>
        <taxon>asterids</taxon>
        <taxon>lamiids</taxon>
        <taxon>Lamiales</taxon>
        <taxon>Gesneriaceae</taxon>
        <taxon>Didymocarpoideae</taxon>
        <taxon>Trichosporeae</taxon>
        <taxon>Loxocarpinae</taxon>
        <taxon>Dorcoceras</taxon>
    </lineage>
</organism>
<dbReference type="PANTHER" id="PTHR23115">
    <property type="entry name" value="TRANSLATION FACTOR"/>
    <property type="match status" value="1"/>
</dbReference>
<evidence type="ECO:0000256" key="7">
    <source>
        <dbReference type="ARBA" id="ARBA00022741"/>
    </source>
</evidence>
<reference evidence="13 14" key="1">
    <citation type="journal article" date="2015" name="Proc. Natl. Acad. Sci. U.S.A.">
        <title>The resurrection genome of Boea hygrometrica: A blueprint for survival of dehydration.</title>
        <authorList>
            <person name="Xiao L."/>
            <person name="Yang G."/>
            <person name="Zhang L."/>
            <person name="Yang X."/>
            <person name="Zhao S."/>
            <person name="Ji Z."/>
            <person name="Zhou Q."/>
            <person name="Hu M."/>
            <person name="Wang Y."/>
            <person name="Chen M."/>
            <person name="Xu Y."/>
            <person name="Jin H."/>
            <person name="Xiao X."/>
            <person name="Hu G."/>
            <person name="Bao F."/>
            <person name="Hu Y."/>
            <person name="Wan P."/>
            <person name="Li L."/>
            <person name="Deng X."/>
            <person name="Kuang T."/>
            <person name="Xiang C."/>
            <person name="Zhu J.K."/>
            <person name="Oliver M.J."/>
            <person name="He Y."/>
        </authorList>
    </citation>
    <scope>NUCLEOTIDE SEQUENCE [LARGE SCALE GENOMIC DNA]</scope>
    <source>
        <strain evidence="14">cv. XS01</strain>
    </source>
</reference>
<dbReference type="OrthoDB" id="342024at2759"/>
<protein>
    <recommendedName>
        <fullName evidence="12">Tr-type G domain-containing protein</fullName>
    </recommendedName>
</protein>
<comment type="function">
    <text evidence="1">This protein promotes the GTP-dependent binding of aminoacyl-tRNA to the A-site of ribosomes during protein biosynthesis.</text>
</comment>
<proteinExistence type="inferred from homology"/>
<dbReference type="SUPFAM" id="SSF52540">
    <property type="entry name" value="P-loop containing nucleoside triphosphate hydrolases"/>
    <property type="match status" value="1"/>
</dbReference>
<dbReference type="InterPro" id="IPR027417">
    <property type="entry name" value="P-loop_NTPase"/>
</dbReference>
<keyword evidence="9" id="KW-0862">Zinc</keyword>
<dbReference type="InterPro" id="IPR004161">
    <property type="entry name" value="EFTu-like_2"/>
</dbReference>
<dbReference type="FunFam" id="3.40.50.300:FF:001277">
    <property type="entry name" value="Elongation factor 1 alpha-like protein"/>
    <property type="match status" value="1"/>
</dbReference>
<dbReference type="PRINTS" id="PR00315">
    <property type="entry name" value="ELONGATNFCT"/>
</dbReference>
<dbReference type="CDD" id="cd04093">
    <property type="entry name" value="HBS1_C_III"/>
    <property type="match status" value="1"/>
</dbReference>
<name>A0A2Z7AR24_9LAMI</name>
<evidence type="ECO:0000256" key="9">
    <source>
        <dbReference type="ARBA" id="ARBA00022833"/>
    </source>
</evidence>